<dbReference type="InterPro" id="IPR009008">
    <property type="entry name" value="Val/Leu/Ile-tRNA-synth_edit"/>
</dbReference>
<dbReference type="InterPro" id="IPR025709">
    <property type="entry name" value="Leu_tRNA-synth_edit"/>
</dbReference>
<dbReference type="STRING" id="6186.A0A183K668"/>
<proteinExistence type="inferred from homology"/>
<sequence>MHGKTVLWVPGMDHAGIATQSVVERDLLKQYSLNSSQFPINQSKSSASSCQVPSNPRLLLGRENFIQRIWDWKNQHADLIREQLNSLGLCLDWSREFFTLSPVEFRDISESKFLNVPGYEKPIEFGIMDYFAYRVIDPPKSSLSECNHFGSRWDEIVIATTRLETMLASVALVVHPDDKRYQHLIGCYVEHPFCPNERLPIIADAQFVQPEIGTGVVKLSPGHSQVDWEVAKRHQLPIKHVFDNSGCITYTGSEFDVGYLKEHDNNCSIEILVLMIDGRI</sequence>
<dbReference type="InterPro" id="IPR014729">
    <property type="entry name" value="Rossmann-like_a/b/a_fold"/>
</dbReference>
<comment type="similarity">
    <text evidence="1">Belongs to the class-I aminoacyl-tRNA synthetase family.</text>
</comment>
<dbReference type="WBParaSite" id="SCUD_0001049301-mRNA-1">
    <property type="protein sequence ID" value="SCUD_0001049301-mRNA-1"/>
    <property type="gene ID" value="SCUD_0001049301"/>
</dbReference>
<evidence type="ECO:0000256" key="7">
    <source>
        <dbReference type="ARBA" id="ARBA00023146"/>
    </source>
</evidence>
<evidence type="ECO:0000256" key="3">
    <source>
        <dbReference type="ARBA" id="ARBA00022598"/>
    </source>
</evidence>
<dbReference type="GO" id="GO:0004832">
    <property type="term" value="F:valine-tRNA ligase activity"/>
    <property type="evidence" value="ECO:0007669"/>
    <property type="project" value="UniProtKB-EC"/>
</dbReference>
<dbReference type="GO" id="GO:0002161">
    <property type="term" value="F:aminoacyl-tRNA deacylase activity"/>
    <property type="evidence" value="ECO:0007669"/>
    <property type="project" value="InterPro"/>
</dbReference>
<dbReference type="InterPro" id="IPR002300">
    <property type="entry name" value="aa-tRNA-synth_Ia"/>
</dbReference>
<dbReference type="Proteomes" id="UP000279833">
    <property type="component" value="Unassembled WGS sequence"/>
</dbReference>
<dbReference type="GO" id="GO:0005524">
    <property type="term" value="F:ATP binding"/>
    <property type="evidence" value="ECO:0007669"/>
    <property type="project" value="UniProtKB-KW"/>
</dbReference>
<evidence type="ECO:0000256" key="8">
    <source>
        <dbReference type="ARBA" id="ARBA00029936"/>
    </source>
</evidence>
<keyword evidence="7" id="KW-0030">Aminoacyl-tRNA synthetase</keyword>
<feature type="domain" description="Aminoacyl-tRNA synthetase class Ia" evidence="9">
    <location>
        <begin position="1"/>
        <end position="102"/>
    </location>
</feature>
<reference evidence="11 12" key="2">
    <citation type="submission" date="2018-11" db="EMBL/GenBank/DDBJ databases">
        <authorList>
            <consortium name="Pathogen Informatics"/>
        </authorList>
    </citation>
    <scope>NUCLEOTIDE SEQUENCE [LARGE SCALE GENOMIC DNA]</scope>
    <source>
        <strain evidence="11">Dakar</strain>
        <strain evidence="12">Dakar, Senegal</strain>
    </source>
</reference>
<keyword evidence="4" id="KW-0547">Nucleotide-binding</keyword>
<evidence type="ECO:0000256" key="4">
    <source>
        <dbReference type="ARBA" id="ARBA00022741"/>
    </source>
</evidence>
<evidence type="ECO:0000256" key="6">
    <source>
        <dbReference type="ARBA" id="ARBA00022917"/>
    </source>
</evidence>
<organism evidence="13">
    <name type="scientific">Schistosoma curassoni</name>
    <dbReference type="NCBI Taxonomy" id="6186"/>
    <lineage>
        <taxon>Eukaryota</taxon>
        <taxon>Metazoa</taxon>
        <taxon>Spiralia</taxon>
        <taxon>Lophotrochozoa</taxon>
        <taxon>Platyhelminthes</taxon>
        <taxon>Trematoda</taxon>
        <taxon>Digenea</taxon>
        <taxon>Strigeidida</taxon>
        <taxon>Schistosomatoidea</taxon>
        <taxon>Schistosomatidae</taxon>
        <taxon>Schistosoma</taxon>
    </lineage>
</organism>
<dbReference type="Pfam" id="PF13603">
    <property type="entry name" value="tRNA-synt_1_2"/>
    <property type="match status" value="1"/>
</dbReference>
<evidence type="ECO:0000259" key="9">
    <source>
        <dbReference type="Pfam" id="PF00133"/>
    </source>
</evidence>
<dbReference type="Gene3D" id="3.90.740.10">
    <property type="entry name" value="Valyl/Leucyl/Isoleucyl-tRNA synthetase, editing domain"/>
    <property type="match status" value="1"/>
</dbReference>
<dbReference type="PANTHER" id="PTHR11946">
    <property type="entry name" value="VALYL-TRNA SYNTHETASES"/>
    <property type="match status" value="1"/>
</dbReference>
<reference evidence="13" key="1">
    <citation type="submission" date="2016-06" db="UniProtKB">
        <authorList>
            <consortium name="WormBaseParasite"/>
        </authorList>
    </citation>
    <scope>IDENTIFICATION</scope>
</reference>
<dbReference type="EMBL" id="UZAK01033811">
    <property type="protein sequence ID" value="VDP40164.1"/>
    <property type="molecule type" value="Genomic_DNA"/>
</dbReference>
<evidence type="ECO:0000256" key="1">
    <source>
        <dbReference type="ARBA" id="ARBA00005594"/>
    </source>
</evidence>
<dbReference type="Gene3D" id="3.40.50.620">
    <property type="entry name" value="HUPs"/>
    <property type="match status" value="1"/>
</dbReference>
<name>A0A183K668_9TREM</name>
<dbReference type="InterPro" id="IPR002303">
    <property type="entry name" value="Valyl-tRNA_ligase"/>
</dbReference>
<keyword evidence="3" id="KW-0436">Ligase</keyword>
<evidence type="ECO:0000259" key="10">
    <source>
        <dbReference type="Pfam" id="PF13603"/>
    </source>
</evidence>
<evidence type="ECO:0000313" key="13">
    <source>
        <dbReference type="WBParaSite" id="SCUD_0001049301-mRNA-1"/>
    </source>
</evidence>
<evidence type="ECO:0000256" key="5">
    <source>
        <dbReference type="ARBA" id="ARBA00022840"/>
    </source>
</evidence>
<accession>A0A183K668</accession>
<evidence type="ECO:0000256" key="2">
    <source>
        <dbReference type="ARBA" id="ARBA00013169"/>
    </source>
</evidence>
<dbReference type="Pfam" id="PF00133">
    <property type="entry name" value="tRNA-synt_1"/>
    <property type="match status" value="1"/>
</dbReference>
<evidence type="ECO:0000313" key="11">
    <source>
        <dbReference type="EMBL" id="VDP40164.1"/>
    </source>
</evidence>
<keyword evidence="6" id="KW-0648">Protein biosynthesis</keyword>
<dbReference type="PANTHER" id="PTHR11946:SF109">
    <property type="entry name" value="VALINE--TRNA LIGASE"/>
    <property type="match status" value="1"/>
</dbReference>
<dbReference type="SUPFAM" id="SSF52374">
    <property type="entry name" value="Nucleotidylyl transferase"/>
    <property type="match status" value="1"/>
</dbReference>
<keyword evidence="5" id="KW-0067">ATP-binding</keyword>
<dbReference type="EC" id="6.1.1.9" evidence="2"/>
<feature type="domain" description="Leucyl-tRNA synthetase editing" evidence="10">
    <location>
        <begin position="185"/>
        <end position="245"/>
    </location>
</feature>
<gene>
    <name evidence="11" type="ORF">SCUD_LOCUS10493</name>
</gene>
<protein>
    <recommendedName>
        <fullName evidence="2">valine--tRNA ligase</fullName>
        <ecNumber evidence="2">6.1.1.9</ecNumber>
    </recommendedName>
    <alternativeName>
        <fullName evidence="8">Valyl-tRNA synthetase</fullName>
    </alternativeName>
</protein>
<keyword evidence="12" id="KW-1185">Reference proteome</keyword>
<dbReference type="SUPFAM" id="SSF50677">
    <property type="entry name" value="ValRS/IleRS/LeuRS editing domain"/>
    <property type="match status" value="1"/>
</dbReference>
<evidence type="ECO:0000313" key="12">
    <source>
        <dbReference type="Proteomes" id="UP000279833"/>
    </source>
</evidence>
<dbReference type="GO" id="GO:0005829">
    <property type="term" value="C:cytosol"/>
    <property type="evidence" value="ECO:0007669"/>
    <property type="project" value="TreeGrafter"/>
</dbReference>
<dbReference type="AlphaFoldDB" id="A0A183K668"/>
<dbReference type="GO" id="GO:0006438">
    <property type="term" value="P:valyl-tRNA aminoacylation"/>
    <property type="evidence" value="ECO:0007669"/>
    <property type="project" value="InterPro"/>
</dbReference>